<evidence type="ECO:0000256" key="9">
    <source>
        <dbReference type="PIRSR" id="PIRSR006615-1"/>
    </source>
</evidence>
<dbReference type="EMBL" id="JAGIYQ010000002">
    <property type="protein sequence ID" value="MBP0724164.1"/>
    <property type="molecule type" value="Genomic_DNA"/>
</dbReference>
<gene>
    <name evidence="11" type="ORF">J5Y03_03075</name>
</gene>
<evidence type="ECO:0000313" key="12">
    <source>
        <dbReference type="Proteomes" id="UP000682134"/>
    </source>
</evidence>
<dbReference type="FunFam" id="1.10.1370.30:FF:000003">
    <property type="entry name" value="Thermostable carboxypeptidase 1"/>
    <property type="match status" value="1"/>
</dbReference>
<organism evidence="11 12">
    <name type="scientific">Gottfriedia endophytica</name>
    <dbReference type="NCBI Taxonomy" id="2820819"/>
    <lineage>
        <taxon>Bacteria</taxon>
        <taxon>Bacillati</taxon>
        <taxon>Bacillota</taxon>
        <taxon>Bacilli</taxon>
        <taxon>Bacillales</taxon>
        <taxon>Bacillaceae</taxon>
        <taxon>Gottfriedia</taxon>
    </lineage>
</organism>
<feature type="active site" description="Proton donor/acceptor" evidence="10">
    <location>
        <position position="268"/>
    </location>
</feature>
<dbReference type="Proteomes" id="UP000682134">
    <property type="component" value="Unassembled WGS sequence"/>
</dbReference>
<dbReference type="Pfam" id="PF02074">
    <property type="entry name" value="Peptidase_M32"/>
    <property type="match status" value="1"/>
</dbReference>
<dbReference type="CDD" id="cd06460">
    <property type="entry name" value="M32_Taq"/>
    <property type="match status" value="1"/>
</dbReference>
<evidence type="ECO:0000256" key="5">
    <source>
        <dbReference type="ARBA" id="ARBA00023049"/>
    </source>
</evidence>
<keyword evidence="4 8" id="KW-0378">Hydrolase</keyword>
<evidence type="ECO:0000256" key="10">
    <source>
        <dbReference type="PIRSR" id="PIRSR006615-2"/>
    </source>
</evidence>
<dbReference type="PRINTS" id="PR00998">
    <property type="entry name" value="CRBOXYPTASET"/>
</dbReference>
<dbReference type="GO" id="GO:0008270">
    <property type="term" value="F:zinc ion binding"/>
    <property type="evidence" value="ECO:0007669"/>
    <property type="project" value="UniProtKB-ARBA"/>
</dbReference>
<dbReference type="GO" id="GO:0004181">
    <property type="term" value="F:metallocarboxypeptidase activity"/>
    <property type="evidence" value="ECO:0007669"/>
    <property type="project" value="UniProtKB-UniRule"/>
</dbReference>
<dbReference type="PANTHER" id="PTHR34217">
    <property type="entry name" value="METAL-DEPENDENT CARBOXYPEPTIDASE"/>
    <property type="match status" value="1"/>
</dbReference>
<evidence type="ECO:0000256" key="7">
    <source>
        <dbReference type="ARBA" id="ARBA00061580"/>
    </source>
</evidence>
<evidence type="ECO:0000256" key="8">
    <source>
        <dbReference type="PIRNR" id="PIRNR006615"/>
    </source>
</evidence>
<dbReference type="PROSITE" id="PS52034">
    <property type="entry name" value="PEPTIDASE_M32"/>
    <property type="match status" value="1"/>
</dbReference>
<keyword evidence="3 8" id="KW-0479">Metal-binding</keyword>
<dbReference type="PIRSF" id="PIRSF006615">
    <property type="entry name" value="Zn_crbxpep_Taq"/>
    <property type="match status" value="1"/>
</dbReference>
<evidence type="ECO:0000256" key="2">
    <source>
        <dbReference type="ARBA" id="ARBA00022670"/>
    </source>
</evidence>
<evidence type="ECO:0000256" key="6">
    <source>
        <dbReference type="ARBA" id="ARBA00052755"/>
    </source>
</evidence>
<dbReference type="InterPro" id="IPR001333">
    <property type="entry name" value="Peptidase_M32_Taq"/>
</dbReference>
<dbReference type="PANTHER" id="PTHR34217:SF1">
    <property type="entry name" value="CARBOXYPEPTIDASE 1"/>
    <property type="match status" value="1"/>
</dbReference>
<evidence type="ECO:0000256" key="4">
    <source>
        <dbReference type="ARBA" id="ARBA00022801"/>
    </source>
</evidence>
<keyword evidence="12" id="KW-1185">Reference proteome</keyword>
<comment type="cofactor">
    <cofactor evidence="9">
        <name>Zn(2+)</name>
        <dbReference type="ChEBI" id="CHEBI:29105"/>
    </cofactor>
    <text evidence="9">Binds 1 zinc ion per subunit.</text>
</comment>
<keyword evidence="9" id="KW-0862">Zinc</keyword>
<sequence length="503" mass="57896">MEIQKIEQQFLELNKKMMNYNEAISVMYWDLRTGAPKNGAEQRSNVISQLSAEVFAMSTSSEMNDYLTKLENVIGTGVLSDVTEKSVKECRKDYNLNVKIPPEEYREFVKLTALSESAWEEAKAEANFEKFQPFIEKIVEAKKKFIEYWGYNDKKYDTLLDLYEPGMTTKKLDEVFKKVREELVPLVAAIAKTGKSLQGDFLFKPLEIQRQKRICEDILTQLGYNFDSGRLDESVHPFQITLNPGDVRVTTKYIEDNFMSALFGTIHECGHALYEQNISTKLIGTPLCGGSSMGIHESQSLFFENIVGRSKEFWTNQFAVLKDNAGDYLENVTFEEFYESVNHSEPSLIRIEADELTYPLHIMVRYEIEKELFDGSLEVKDLPRVWNQKMEEYLGITPSNDAEGVLQDVHWSGGDFGYFPSYALGAMYSAQFKNTLVKEMPSYEELLEQGQIEPIVNWLTKNIHQHGRLKTPSEILVDVTGEELNVTHFINYLTDKYTSLYKL</sequence>
<keyword evidence="1 8" id="KW-0121">Carboxypeptidase</keyword>
<comment type="caution">
    <text evidence="11">The sequence shown here is derived from an EMBL/GenBank/DDBJ whole genome shotgun (WGS) entry which is preliminary data.</text>
</comment>
<dbReference type="AlphaFoldDB" id="A0A940NES4"/>
<dbReference type="EC" id="3.4.17.19" evidence="8"/>
<evidence type="ECO:0000313" key="11">
    <source>
        <dbReference type="EMBL" id="MBP0724164.1"/>
    </source>
</evidence>
<comment type="similarity">
    <text evidence="7 8">Belongs to the peptidase M32 family.</text>
</comment>
<evidence type="ECO:0000256" key="3">
    <source>
        <dbReference type="ARBA" id="ARBA00022723"/>
    </source>
</evidence>
<dbReference type="GO" id="GO:0006508">
    <property type="term" value="P:proteolysis"/>
    <property type="evidence" value="ECO:0007669"/>
    <property type="project" value="UniProtKB-UniRule"/>
</dbReference>
<name>A0A940NES4_9BACI</name>
<comment type="catalytic activity">
    <reaction evidence="6 8">
        <text>Release of a C-terminal amino acid with broad specificity, except for -Pro.</text>
        <dbReference type="EC" id="3.4.17.19"/>
    </reaction>
</comment>
<feature type="binding site" evidence="9">
    <location>
        <position position="297"/>
    </location>
    <ligand>
        <name>Zn(2+)</name>
        <dbReference type="ChEBI" id="CHEBI:29105"/>
        <note>catalytic</note>
    </ligand>
</feature>
<feature type="binding site" evidence="9">
    <location>
        <position position="267"/>
    </location>
    <ligand>
        <name>Zn(2+)</name>
        <dbReference type="ChEBI" id="CHEBI:29105"/>
        <note>catalytic</note>
    </ligand>
</feature>
<proteinExistence type="inferred from homology"/>
<protein>
    <recommendedName>
        <fullName evidence="8">Metal-dependent carboxypeptidase</fullName>
        <ecNumber evidence="8">3.4.17.19</ecNumber>
    </recommendedName>
</protein>
<evidence type="ECO:0000256" key="1">
    <source>
        <dbReference type="ARBA" id="ARBA00022645"/>
    </source>
</evidence>
<accession>A0A940NES4</accession>
<keyword evidence="2 8" id="KW-0645">Protease</keyword>
<comment type="function">
    <text evidence="8">Broad specificity carboxypetidase that releases amino acids sequentially from the C-terminus, including neutral, aromatic, polar and basic residues.</text>
</comment>
<reference evidence="11" key="1">
    <citation type="submission" date="2021-04" db="EMBL/GenBank/DDBJ databases">
        <title>Genome seq and assembly of Bacillus sp.</title>
        <authorList>
            <person name="Chhetri G."/>
        </authorList>
    </citation>
    <scope>NUCLEOTIDE SEQUENCE</scope>
    <source>
        <strain evidence="11">RG28</strain>
    </source>
</reference>
<feature type="binding site" evidence="9">
    <location>
        <position position="271"/>
    </location>
    <ligand>
        <name>Zn(2+)</name>
        <dbReference type="ChEBI" id="CHEBI:29105"/>
        <note>catalytic</note>
    </ligand>
</feature>
<keyword evidence="5 8" id="KW-0482">Metalloprotease</keyword>
<dbReference type="Gene3D" id="1.10.1370.30">
    <property type="match status" value="1"/>
</dbReference>
<dbReference type="SUPFAM" id="SSF55486">
    <property type="entry name" value="Metalloproteases ('zincins'), catalytic domain"/>
    <property type="match status" value="1"/>
</dbReference>